<keyword evidence="2" id="KW-1185">Reference proteome</keyword>
<dbReference type="RefSeq" id="XP_033676450.1">
    <property type="nucleotide sequence ID" value="XM_033822673.1"/>
</dbReference>
<dbReference type="Proteomes" id="UP000800094">
    <property type="component" value="Unassembled WGS sequence"/>
</dbReference>
<feature type="non-terminal residue" evidence="1">
    <location>
        <position position="1"/>
    </location>
</feature>
<gene>
    <name evidence="1" type="ORF">BU26DRAFT_388663</name>
</gene>
<dbReference type="EMBL" id="ML987212">
    <property type="protein sequence ID" value="KAF2241446.1"/>
    <property type="molecule type" value="Genomic_DNA"/>
</dbReference>
<reference evidence="1" key="1">
    <citation type="journal article" date="2020" name="Stud. Mycol.">
        <title>101 Dothideomycetes genomes: a test case for predicting lifestyles and emergence of pathogens.</title>
        <authorList>
            <person name="Haridas S."/>
            <person name="Albert R."/>
            <person name="Binder M."/>
            <person name="Bloem J."/>
            <person name="Labutti K."/>
            <person name="Salamov A."/>
            <person name="Andreopoulos B."/>
            <person name="Baker S."/>
            <person name="Barry K."/>
            <person name="Bills G."/>
            <person name="Bluhm B."/>
            <person name="Cannon C."/>
            <person name="Castanera R."/>
            <person name="Culley D."/>
            <person name="Daum C."/>
            <person name="Ezra D."/>
            <person name="Gonzalez J."/>
            <person name="Henrissat B."/>
            <person name="Kuo A."/>
            <person name="Liang C."/>
            <person name="Lipzen A."/>
            <person name="Lutzoni F."/>
            <person name="Magnuson J."/>
            <person name="Mondo S."/>
            <person name="Nolan M."/>
            <person name="Ohm R."/>
            <person name="Pangilinan J."/>
            <person name="Park H.-J."/>
            <person name="Ramirez L."/>
            <person name="Alfaro M."/>
            <person name="Sun H."/>
            <person name="Tritt A."/>
            <person name="Yoshinaga Y."/>
            <person name="Zwiers L.-H."/>
            <person name="Turgeon B."/>
            <person name="Goodwin S."/>
            <person name="Spatafora J."/>
            <person name="Crous P."/>
            <person name="Grigoriev I."/>
        </authorList>
    </citation>
    <scope>NUCLEOTIDE SEQUENCE</scope>
    <source>
        <strain evidence="1">CBS 122368</strain>
    </source>
</reference>
<evidence type="ECO:0000313" key="1">
    <source>
        <dbReference type="EMBL" id="KAF2241446.1"/>
    </source>
</evidence>
<organism evidence="1 2">
    <name type="scientific">Trematosphaeria pertusa</name>
    <dbReference type="NCBI Taxonomy" id="390896"/>
    <lineage>
        <taxon>Eukaryota</taxon>
        <taxon>Fungi</taxon>
        <taxon>Dikarya</taxon>
        <taxon>Ascomycota</taxon>
        <taxon>Pezizomycotina</taxon>
        <taxon>Dothideomycetes</taxon>
        <taxon>Pleosporomycetidae</taxon>
        <taxon>Pleosporales</taxon>
        <taxon>Massarineae</taxon>
        <taxon>Trematosphaeriaceae</taxon>
        <taxon>Trematosphaeria</taxon>
    </lineage>
</organism>
<feature type="non-terminal residue" evidence="1">
    <location>
        <position position="52"/>
    </location>
</feature>
<proteinExistence type="predicted"/>
<accession>A0A6A6HTK3</accession>
<dbReference type="OrthoDB" id="3740850at2759"/>
<evidence type="ECO:0000313" key="2">
    <source>
        <dbReference type="Proteomes" id="UP000800094"/>
    </source>
</evidence>
<name>A0A6A6HTK3_9PLEO</name>
<protein>
    <submittedName>
        <fullName evidence="1">Uncharacterized protein</fullName>
    </submittedName>
</protein>
<dbReference type="GeneID" id="54576003"/>
<sequence length="52" mass="6071">VASCDTLLRAWEHLANRFDRDTGNTSILLFQSLTNLRYRDGGDLKLHLDKFY</sequence>
<dbReference type="AlphaFoldDB" id="A0A6A6HTK3"/>